<proteinExistence type="predicted"/>
<dbReference type="RefSeq" id="WP_101618224.1">
    <property type="nucleotide sequence ID" value="NZ_NMWU01000048.1"/>
</dbReference>
<name>A0A2N5J765_9BIFI</name>
<keyword evidence="3" id="KW-1185">Reference proteome</keyword>
<feature type="region of interest" description="Disordered" evidence="1">
    <location>
        <begin position="15"/>
        <end position="60"/>
    </location>
</feature>
<feature type="compositionally biased region" description="Basic and acidic residues" evidence="1">
    <location>
        <begin position="35"/>
        <end position="50"/>
    </location>
</feature>
<gene>
    <name evidence="2" type="ORF">Uis1B_2102</name>
</gene>
<protein>
    <submittedName>
        <fullName evidence="2">Uncharacterized protein</fullName>
    </submittedName>
</protein>
<evidence type="ECO:0000313" key="3">
    <source>
        <dbReference type="Proteomes" id="UP000235050"/>
    </source>
</evidence>
<organism evidence="2 3">
    <name type="scientific">Bifidobacterium margollesii</name>
    <dbReference type="NCBI Taxonomy" id="2020964"/>
    <lineage>
        <taxon>Bacteria</taxon>
        <taxon>Bacillati</taxon>
        <taxon>Actinomycetota</taxon>
        <taxon>Actinomycetes</taxon>
        <taxon>Bifidobacteriales</taxon>
        <taxon>Bifidobacteriaceae</taxon>
        <taxon>Bifidobacterium</taxon>
    </lineage>
</organism>
<evidence type="ECO:0000256" key="1">
    <source>
        <dbReference type="SAM" id="MobiDB-lite"/>
    </source>
</evidence>
<dbReference type="Proteomes" id="UP000235050">
    <property type="component" value="Unassembled WGS sequence"/>
</dbReference>
<dbReference type="EMBL" id="NMWU01000048">
    <property type="protein sequence ID" value="PLS30051.1"/>
    <property type="molecule type" value="Genomic_DNA"/>
</dbReference>
<comment type="caution">
    <text evidence="2">The sequence shown here is derived from an EMBL/GenBank/DDBJ whole genome shotgun (WGS) entry which is preliminary data.</text>
</comment>
<dbReference type="AlphaFoldDB" id="A0A2N5J765"/>
<accession>A0A2N5J765</accession>
<reference evidence="2 3" key="1">
    <citation type="submission" date="2017-07" db="EMBL/GenBank/DDBJ databases">
        <title>Bifidobacterium novel species.</title>
        <authorList>
            <person name="Lugli G.A."/>
            <person name="Milani C."/>
            <person name="Duranti S."/>
            <person name="Mangifesta M."/>
        </authorList>
    </citation>
    <scope>NUCLEOTIDE SEQUENCE [LARGE SCALE GENOMIC DNA]</scope>
    <source>
        <strain evidence="3">Uis1B</strain>
    </source>
</reference>
<evidence type="ECO:0000313" key="2">
    <source>
        <dbReference type="EMBL" id="PLS30051.1"/>
    </source>
</evidence>
<sequence length="60" mass="6254">MFRNRLSYLHRVMTIDAGADTGGSGTETGDTAGAGDKDGHEQSDRSKDFSRALAPVPGTA</sequence>